<feature type="coiled-coil region" evidence="1">
    <location>
        <begin position="50"/>
        <end position="116"/>
    </location>
</feature>
<feature type="region of interest" description="Disordered" evidence="2">
    <location>
        <begin position="21"/>
        <end position="50"/>
    </location>
</feature>
<accession>A0A163CKL7</accession>
<dbReference type="OrthoDB" id="10687380at2759"/>
<evidence type="ECO:0000256" key="1">
    <source>
        <dbReference type="SAM" id="Coils"/>
    </source>
</evidence>
<comment type="caution">
    <text evidence="3">The sequence shown here is derived from an EMBL/GenBank/DDBJ whole genome shotgun (WGS) entry which is preliminary data.</text>
</comment>
<evidence type="ECO:0000313" key="4">
    <source>
        <dbReference type="Proteomes" id="UP000076837"/>
    </source>
</evidence>
<feature type="region of interest" description="Disordered" evidence="2">
    <location>
        <begin position="557"/>
        <end position="590"/>
    </location>
</feature>
<keyword evidence="4" id="KW-1185">Reference proteome</keyword>
<organism evidence="3 4">
    <name type="scientific">Didymella rabiei</name>
    <name type="common">Chickpea ascochyta blight fungus</name>
    <name type="synonym">Mycosphaerella rabiei</name>
    <dbReference type="NCBI Taxonomy" id="5454"/>
    <lineage>
        <taxon>Eukaryota</taxon>
        <taxon>Fungi</taxon>
        <taxon>Dikarya</taxon>
        <taxon>Ascomycota</taxon>
        <taxon>Pezizomycotina</taxon>
        <taxon>Dothideomycetes</taxon>
        <taxon>Pleosporomycetidae</taxon>
        <taxon>Pleosporales</taxon>
        <taxon>Pleosporineae</taxon>
        <taxon>Didymellaceae</taxon>
        <taxon>Ascochyta</taxon>
    </lineage>
</organism>
<name>A0A163CKL7_DIDRA</name>
<proteinExistence type="predicted"/>
<sequence>MQGSAHYVSALRPRRVRMYRFSGAGNDDNDDDDDDAKSSRMTIAGDQQHRDEAIGRIQKQIEALQEQQRNREKELGDVLLRFSNRENQVQVNDIASDALNKRLRDKKRKLAKAVQAKTESTEKLRAKEADYDESKELEHDELVKTLQAKKKPEHDGLAQKLQAKERENDKLTDKVSGHKQRLRTEEARSFRLTEECSECKVELAVKQTRSSGLEKELSECKERLVAEETKCFSLNDQILGRKQNLLARTGEWNSLSDKLPTEESKSSRLDVDLMDCKSELEAKTEECTNLDEGLRAKDGECSRLIAELSSSEKKLKAKVDECTGFVEDLHAQDRECSILIAELSDCENFPSASRERARSCNVVENNSLPRSAIDTKPDEGLSSLPSLWLGPQTEPVRLVILQMLFLQQLALSTPYTANKLFSTMASSSDGQTGHPSKFTTVGSGLQPTTAGLTAFSNERAALKHLLDSRNRQMQAESRQAAVGQMIVDDSLPELMPDELDAPNLHLNRAFNTAKEAGENTRQAAVMKEVTKSKDAATTKESVEHMFKAAIRLQVPQKAAETTEMTVQSPSTPLSAPQKEAPPPFRGFFGK</sequence>
<protein>
    <submittedName>
        <fullName evidence="3">Uncharacterized protein</fullName>
    </submittedName>
</protein>
<gene>
    <name evidence="3" type="ORF">ST47_g6272</name>
</gene>
<feature type="region of interest" description="Disordered" evidence="2">
    <location>
        <begin position="148"/>
        <end position="180"/>
    </location>
</feature>
<keyword evidence="1" id="KW-0175">Coiled coil</keyword>
<feature type="compositionally biased region" description="Polar residues" evidence="2">
    <location>
        <begin position="562"/>
        <end position="574"/>
    </location>
</feature>
<dbReference type="EMBL" id="JYNV01000212">
    <property type="protein sequence ID" value="KZM22529.1"/>
    <property type="molecule type" value="Genomic_DNA"/>
</dbReference>
<evidence type="ECO:0000313" key="3">
    <source>
        <dbReference type="EMBL" id="KZM22529.1"/>
    </source>
</evidence>
<dbReference type="Proteomes" id="UP000076837">
    <property type="component" value="Unassembled WGS sequence"/>
</dbReference>
<dbReference type="Gene3D" id="1.10.287.1490">
    <property type="match status" value="1"/>
</dbReference>
<feature type="compositionally biased region" description="Basic and acidic residues" evidence="2">
    <location>
        <begin position="150"/>
        <end position="180"/>
    </location>
</feature>
<evidence type="ECO:0000256" key="2">
    <source>
        <dbReference type="SAM" id="MobiDB-lite"/>
    </source>
</evidence>
<reference evidence="3 4" key="1">
    <citation type="journal article" date="2016" name="Sci. Rep.">
        <title>Draft genome sequencing and secretome analysis of fungal phytopathogen Ascochyta rabiei provides insight into the necrotrophic effector repertoire.</title>
        <authorList>
            <person name="Verma S."/>
            <person name="Gazara R.K."/>
            <person name="Nizam S."/>
            <person name="Parween S."/>
            <person name="Chattopadhyay D."/>
            <person name="Verma P.K."/>
        </authorList>
    </citation>
    <scope>NUCLEOTIDE SEQUENCE [LARGE SCALE GENOMIC DNA]</scope>
    <source>
        <strain evidence="3 4">ArDII</strain>
    </source>
</reference>
<dbReference type="AlphaFoldDB" id="A0A163CKL7"/>